<feature type="region of interest" description="Disordered" evidence="1">
    <location>
        <begin position="26"/>
        <end position="48"/>
    </location>
</feature>
<dbReference type="EMBL" id="KV419413">
    <property type="protein sequence ID" value="KZS91893.1"/>
    <property type="molecule type" value="Genomic_DNA"/>
</dbReference>
<evidence type="ECO:0008006" key="4">
    <source>
        <dbReference type="Google" id="ProtNLM"/>
    </source>
</evidence>
<evidence type="ECO:0000313" key="3">
    <source>
        <dbReference type="Proteomes" id="UP000076722"/>
    </source>
</evidence>
<organism evidence="2 3">
    <name type="scientific">Sistotremastrum niveocremeum HHB9708</name>
    <dbReference type="NCBI Taxonomy" id="1314777"/>
    <lineage>
        <taxon>Eukaryota</taxon>
        <taxon>Fungi</taxon>
        <taxon>Dikarya</taxon>
        <taxon>Basidiomycota</taxon>
        <taxon>Agaricomycotina</taxon>
        <taxon>Agaricomycetes</taxon>
        <taxon>Sistotremastrales</taxon>
        <taxon>Sistotremastraceae</taxon>
        <taxon>Sertulicium</taxon>
        <taxon>Sertulicium niveocremeum</taxon>
    </lineage>
</organism>
<reference evidence="2 3" key="1">
    <citation type="journal article" date="2016" name="Mol. Biol. Evol.">
        <title>Comparative Genomics of Early-Diverging Mushroom-Forming Fungi Provides Insights into the Origins of Lignocellulose Decay Capabilities.</title>
        <authorList>
            <person name="Nagy L.G."/>
            <person name="Riley R."/>
            <person name="Tritt A."/>
            <person name="Adam C."/>
            <person name="Daum C."/>
            <person name="Floudas D."/>
            <person name="Sun H."/>
            <person name="Yadav J.S."/>
            <person name="Pangilinan J."/>
            <person name="Larsson K.H."/>
            <person name="Matsuura K."/>
            <person name="Barry K."/>
            <person name="Labutti K."/>
            <person name="Kuo R."/>
            <person name="Ohm R.A."/>
            <person name="Bhattacharya S.S."/>
            <person name="Shirouzu T."/>
            <person name="Yoshinaga Y."/>
            <person name="Martin F.M."/>
            <person name="Grigoriev I.V."/>
            <person name="Hibbett D.S."/>
        </authorList>
    </citation>
    <scope>NUCLEOTIDE SEQUENCE [LARGE SCALE GENOMIC DNA]</scope>
    <source>
        <strain evidence="2 3">HHB9708</strain>
    </source>
</reference>
<dbReference type="CDD" id="cd21037">
    <property type="entry name" value="MLKL_NTD"/>
    <property type="match status" value="1"/>
</dbReference>
<proteinExistence type="predicted"/>
<evidence type="ECO:0000313" key="2">
    <source>
        <dbReference type="EMBL" id="KZS91893.1"/>
    </source>
</evidence>
<dbReference type="AlphaFoldDB" id="A0A164SXF3"/>
<keyword evidence="3" id="KW-1185">Reference proteome</keyword>
<protein>
    <recommendedName>
        <fullName evidence="4">Fungal STAND N-terminal Goodbye domain-containing protein</fullName>
    </recommendedName>
</protein>
<evidence type="ECO:0000256" key="1">
    <source>
        <dbReference type="SAM" id="MobiDB-lite"/>
    </source>
</evidence>
<gene>
    <name evidence="2" type="ORF">SISNIDRAFT_467470</name>
</gene>
<dbReference type="InterPro" id="IPR059179">
    <property type="entry name" value="MLKL-like_MCAfunc"/>
</dbReference>
<feature type="compositionally biased region" description="Polar residues" evidence="1">
    <location>
        <begin position="34"/>
        <end position="45"/>
    </location>
</feature>
<dbReference type="OrthoDB" id="3266026at2759"/>
<sequence length="226" mass="25424">MQSVADPSFYNVNDFRNRTAAAARQSSATGVASPASSSTGNSHSLASGHINATIGRGHATQTRGKTFNGLLLILQTIKDSTDVFPPLKSSAAGLLVAIDICKTFKRNQEDWFAFAQDLTQFIVHINDGIKQSPHPTVITRLEEFTKELDLIFGEIVKLLRRNKAERFMQVKSDREILEGYQTRLRDKRDEFNTILLLQVSETMKELLEFSNIDRRYANSVIPERSY</sequence>
<name>A0A164SXF3_9AGAM</name>
<dbReference type="Proteomes" id="UP000076722">
    <property type="component" value="Unassembled WGS sequence"/>
</dbReference>
<accession>A0A164SXF3</accession>